<dbReference type="GO" id="GO:0003723">
    <property type="term" value="F:RNA binding"/>
    <property type="evidence" value="ECO:0007669"/>
    <property type="project" value="UniProtKB-KW"/>
</dbReference>
<evidence type="ECO:0000256" key="2">
    <source>
        <dbReference type="ARBA" id="ARBA00022741"/>
    </source>
</evidence>
<evidence type="ECO:0000256" key="6">
    <source>
        <dbReference type="ARBA" id="ARBA00022884"/>
    </source>
</evidence>
<keyword evidence="3" id="KW-0378">Hydrolase</keyword>
<keyword evidence="6" id="KW-0694">RNA-binding</keyword>
<name>A0A232M1J2_9EURO</name>
<dbReference type="SMART" id="SM00490">
    <property type="entry name" value="HELICc"/>
    <property type="match status" value="1"/>
</dbReference>
<dbReference type="OrthoDB" id="10256233at2759"/>
<dbReference type="GO" id="GO:0005524">
    <property type="term" value="F:ATP binding"/>
    <property type="evidence" value="ECO:0007669"/>
    <property type="project" value="UniProtKB-KW"/>
</dbReference>
<dbReference type="PANTHER" id="PTHR47960">
    <property type="entry name" value="DEAD-BOX ATP-DEPENDENT RNA HELICASE 50"/>
    <property type="match status" value="1"/>
</dbReference>
<dbReference type="GO" id="GO:0016787">
    <property type="term" value="F:hydrolase activity"/>
    <property type="evidence" value="ECO:0007669"/>
    <property type="project" value="UniProtKB-KW"/>
</dbReference>
<dbReference type="SUPFAM" id="SSF52540">
    <property type="entry name" value="P-loop containing nucleoside triphosphate hydrolases"/>
    <property type="match status" value="1"/>
</dbReference>
<comment type="caution">
    <text evidence="11">The sequence shown here is derived from an EMBL/GenBank/DDBJ whole genome shotgun (WGS) entry which is preliminary data.</text>
</comment>
<dbReference type="GO" id="GO:0003724">
    <property type="term" value="F:RNA helicase activity"/>
    <property type="evidence" value="ECO:0007669"/>
    <property type="project" value="UniProtKB-EC"/>
</dbReference>
<evidence type="ECO:0000256" key="1">
    <source>
        <dbReference type="ARBA" id="ARBA00012552"/>
    </source>
</evidence>
<evidence type="ECO:0000256" key="3">
    <source>
        <dbReference type="ARBA" id="ARBA00022801"/>
    </source>
</evidence>
<feature type="compositionally biased region" description="Basic and acidic residues" evidence="8">
    <location>
        <begin position="88"/>
        <end position="106"/>
    </location>
</feature>
<evidence type="ECO:0000313" key="12">
    <source>
        <dbReference type="Proteomes" id="UP000243515"/>
    </source>
</evidence>
<feature type="domain" description="Helicase C-terminal" evidence="10">
    <location>
        <begin position="459"/>
        <end position="632"/>
    </location>
</feature>
<evidence type="ECO:0000256" key="4">
    <source>
        <dbReference type="ARBA" id="ARBA00022806"/>
    </source>
</evidence>
<dbReference type="InterPro" id="IPR001650">
    <property type="entry name" value="Helicase_C-like"/>
</dbReference>
<comment type="catalytic activity">
    <reaction evidence="7">
        <text>ATP + H2O = ADP + phosphate + H(+)</text>
        <dbReference type="Rhea" id="RHEA:13065"/>
        <dbReference type="ChEBI" id="CHEBI:15377"/>
        <dbReference type="ChEBI" id="CHEBI:15378"/>
        <dbReference type="ChEBI" id="CHEBI:30616"/>
        <dbReference type="ChEBI" id="CHEBI:43474"/>
        <dbReference type="ChEBI" id="CHEBI:456216"/>
        <dbReference type="EC" id="3.6.4.13"/>
    </reaction>
</comment>
<dbReference type="PROSITE" id="PS51194">
    <property type="entry name" value="HELICASE_CTER"/>
    <property type="match status" value="1"/>
</dbReference>
<keyword evidence="5" id="KW-0067">ATP-binding</keyword>
<feature type="domain" description="Helicase ATP-binding" evidence="9">
    <location>
        <begin position="190"/>
        <end position="405"/>
    </location>
</feature>
<dbReference type="EMBL" id="NPHW01003015">
    <property type="protein sequence ID" value="OXV10280.1"/>
    <property type="molecule type" value="Genomic_DNA"/>
</dbReference>
<keyword evidence="4" id="KW-0347">Helicase</keyword>
<keyword evidence="2" id="KW-0547">Nucleotide-binding</keyword>
<dbReference type="InterPro" id="IPR011545">
    <property type="entry name" value="DEAD/DEAH_box_helicase_dom"/>
</dbReference>
<keyword evidence="12" id="KW-1185">Reference proteome</keyword>
<accession>A0A232M1J2</accession>
<feature type="region of interest" description="Disordered" evidence="8">
    <location>
        <begin position="39"/>
        <end position="108"/>
    </location>
</feature>
<feature type="compositionally biased region" description="Basic residues" evidence="8">
    <location>
        <begin position="51"/>
        <end position="62"/>
    </location>
</feature>
<dbReference type="Proteomes" id="UP000243515">
    <property type="component" value="Unassembled WGS sequence"/>
</dbReference>
<proteinExistence type="predicted"/>
<evidence type="ECO:0000256" key="8">
    <source>
        <dbReference type="SAM" id="MobiDB-lite"/>
    </source>
</evidence>
<dbReference type="InterPro" id="IPR014001">
    <property type="entry name" value="Helicase_ATP-bd"/>
</dbReference>
<dbReference type="Pfam" id="PF00270">
    <property type="entry name" value="DEAD"/>
    <property type="match status" value="1"/>
</dbReference>
<dbReference type="EC" id="3.6.4.13" evidence="1"/>
<dbReference type="SMART" id="SM00487">
    <property type="entry name" value="DEXDc"/>
    <property type="match status" value="1"/>
</dbReference>
<organism evidence="11 12">
    <name type="scientific">Elaphomyces granulatus</name>
    <dbReference type="NCBI Taxonomy" id="519963"/>
    <lineage>
        <taxon>Eukaryota</taxon>
        <taxon>Fungi</taxon>
        <taxon>Dikarya</taxon>
        <taxon>Ascomycota</taxon>
        <taxon>Pezizomycotina</taxon>
        <taxon>Eurotiomycetes</taxon>
        <taxon>Eurotiomycetidae</taxon>
        <taxon>Eurotiales</taxon>
        <taxon>Elaphomycetaceae</taxon>
        <taxon>Elaphomyces</taxon>
    </lineage>
</organism>
<dbReference type="PROSITE" id="PS51192">
    <property type="entry name" value="HELICASE_ATP_BIND_1"/>
    <property type="match status" value="1"/>
</dbReference>
<evidence type="ECO:0000256" key="5">
    <source>
        <dbReference type="ARBA" id="ARBA00022840"/>
    </source>
</evidence>
<sequence length="632" mass="69988">MLSFSPVYLWCQRCASASQLPLRCLSQNSRAASTARLLRRPARTALSPHVAKNHVKPSRSARKQPGPWGGMNQTEARLSNRPLSRSSAEIKRSVKGKNTESEKKDSPLYNALKMQRALAPMNYGLRTAIKTRIADITSFDQFPLLPVVRESIFSQALPDLNDITPTPIQRLAIPALLESNGKRESKKVLADIEPKYHQYLLAAETGSGKTLAYLLPIIDAIKRADTAEKEAEVLVQKEKAEEQEKRASSRVFDVEPPALSENLTSSAGRPKAIILVPTSELVAQVGVKVKALSHTVKYRSGLVSSADTALKIRRIVFNPNGIDILVSTPHLLASIAKNDPNVLSRVTHLVIDEADSLLDRSFSPATIGIVDKASPSLQQLILCSATIPRSLDSLLRKQYPDIRRLATPKLHAISRRVQLGVVDIDKDPYRGNRNLACADIIWSLGKAGDSDSSGPFASYMGPRVKKIIVFVNEREEAAEVAKFLFNKGIDAVAFSRDSSERRQSEVLEEFTYSKPIPTTEDIMLAQRKRRLDNAAIPFAFSDQSQQDPPSRRLPDTKVLVTTDLGSRGIDTLPVRTVILYHVPHTTIDFIHRLGRVGRMGRRGRGVVLVGKHDRKDIVREVREAMFQGQALI</sequence>
<protein>
    <recommendedName>
        <fullName evidence="1">RNA helicase</fullName>
        <ecNumber evidence="1">3.6.4.13</ecNumber>
    </recommendedName>
</protein>
<evidence type="ECO:0000313" key="11">
    <source>
        <dbReference type="EMBL" id="OXV10280.1"/>
    </source>
</evidence>
<dbReference type="Gene3D" id="3.40.50.300">
    <property type="entry name" value="P-loop containing nucleotide triphosphate hydrolases"/>
    <property type="match status" value="2"/>
</dbReference>
<gene>
    <name evidence="11" type="ORF">Egran_01963</name>
</gene>
<evidence type="ECO:0000256" key="7">
    <source>
        <dbReference type="ARBA" id="ARBA00047984"/>
    </source>
</evidence>
<dbReference type="AlphaFoldDB" id="A0A232M1J2"/>
<evidence type="ECO:0000259" key="10">
    <source>
        <dbReference type="PROSITE" id="PS51194"/>
    </source>
</evidence>
<dbReference type="Pfam" id="PF00271">
    <property type="entry name" value="Helicase_C"/>
    <property type="match status" value="1"/>
</dbReference>
<dbReference type="InterPro" id="IPR027417">
    <property type="entry name" value="P-loop_NTPase"/>
</dbReference>
<evidence type="ECO:0000259" key="9">
    <source>
        <dbReference type="PROSITE" id="PS51192"/>
    </source>
</evidence>
<feature type="compositionally biased region" description="Polar residues" evidence="8">
    <location>
        <begin position="71"/>
        <end position="87"/>
    </location>
</feature>
<reference evidence="11 12" key="1">
    <citation type="journal article" date="2015" name="Environ. Microbiol.">
        <title>Metagenome sequence of Elaphomyces granulatus from sporocarp tissue reveals Ascomycota ectomycorrhizal fingerprints of genome expansion and a Proteobacteria-rich microbiome.</title>
        <authorList>
            <person name="Quandt C.A."/>
            <person name="Kohler A."/>
            <person name="Hesse C.N."/>
            <person name="Sharpton T.J."/>
            <person name="Martin F."/>
            <person name="Spatafora J.W."/>
        </authorList>
    </citation>
    <scope>NUCLEOTIDE SEQUENCE [LARGE SCALE GENOMIC DNA]</scope>
    <source>
        <strain evidence="11 12">OSC145934</strain>
    </source>
</reference>